<keyword evidence="2" id="KW-0238">DNA-binding</keyword>
<dbReference type="InterPro" id="IPR036388">
    <property type="entry name" value="WH-like_DNA-bd_sf"/>
</dbReference>
<dbReference type="PANTHER" id="PTHR30146:SF109">
    <property type="entry name" value="HTH-TYPE TRANSCRIPTIONAL REGULATOR GALS"/>
    <property type="match status" value="1"/>
</dbReference>
<protein>
    <submittedName>
        <fullName evidence="5">D-ribose-binding periplasmic protein</fullName>
    </submittedName>
</protein>
<proteinExistence type="predicted"/>
<evidence type="ECO:0000259" key="4">
    <source>
        <dbReference type="PROSITE" id="PS50949"/>
    </source>
</evidence>
<keyword evidence="3" id="KW-0804">Transcription</keyword>
<dbReference type="Proteomes" id="UP000188181">
    <property type="component" value="Chromosome"/>
</dbReference>
<name>A0A1Q2MB43_9BACT</name>
<sequence>MQEIQRVKLHFKRSSDSSVPLYEQIRKYILACISNGTLAAGDTIPRITALCRDWNVNYRTAKIAFELLERDGAIEWEANKGGTISTPRKIIPLNENEISIAYLRFRNDPFTSSLTKGFLRFCEELELNHSIIDAGSSHSKIFNSLSHPGAGINGVVLAPFETQSYAAAIQKAIKNGLKVVFLDRSLDEIDVSVASADHYMAAYTASSRLLEIHGRPAYYFGNTDSPSSCRDRVRGWKEAMREFNFLNTDDYLFGLPMPEDVEATNQELAAIHVYQNALMLFQTREADIYTVFAENDYMARGIYAAAEKMGLRIGEDVFVASCDNQPFALRLPVPLSTVDMNQKMVGYEGAKLLYETITGSIPHAINKIVPVEFIERKSSSPSGTAQFATASA</sequence>
<evidence type="ECO:0000256" key="1">
    <source>
        <dbReference type="ARBA" id="ARBA00023015"/>
    </source>
</evidence>
<evidence type="ECO:0000256" key="2">
    <source>
        <dbReference type="ARBA" id="ARBA00023125"/>
    </source>
</evidence>
<dbReference type="OrthoDB" id="250606at2"/>
<dbReference type="GO" id="GO:0003700">
    <property type="term" value="F:DNA-binding transcription factor activity"/>
    <property type="evidence" value="ECO:0007669"/>
    <property type="project" value="InterPro"/>
</dbReference>
<dbReference type="InterPro" id="IPR028082">
    <property type="entry name" value="Peripla_BP_I"/>
</dbReference>
<dbReference type="Pfam" id="PF00392">
    <property type="entry name" value="GntR"/>
    <property type="match status" value="1"/>
</dbReference>
<keyword evidence="1" id="KW-0805">Transcription regulation</keyword>
<dbReference type="InterPro" id="IPR036390">
    <property type="entry name" value="WH_DNA-bd_sf"/>
</dbReference>
<gene>
    <name evidence="5" type="primary">rbsB_1</name>
    <name evidence="5" type="ORF">SMSP2_00228</name>
</gene>
<dbReference type="KEGG" id="pbas:SMSP2_00228"/>
<dbReference type="PANTHER" id="PTHR30146">
    <property type="entry name" value="LACI-RELATED TRANSCRIPTIONAL REPRESSOR"/>
    <property type="match status" value="1"/>
</dbReference>
<evidence type="ECO:0000313" key="5">
    <source>
        <dbReference type="EMBL" id="AQQ69894.1"/>
    </source>
</evidence>
<organism evidence="5 6">
    <name type="scientific">Limihaloglobus sulfuriphilus</name>
    <dbReference type="NCBI Taxonomy" id="1851148"/>
    <lineage>
        <taxon>Bacteria</taxon>
        <taxon>Pseudomonadati</taxon>
        <taxon>Planctomycetota</taxon>
        <taxon>Phycisphaerae</taxon>
        <taxon>Sedimentisphaerales</taxon>
        <taxon>Sedimentisphaeraceae</taxon>
        <taxon>Limihaloglobus</taxon>
    </lineage>
</organism>
<dbReference type="GO" id="GO:0000976">
    <property type="term" value="F:transcription cis-regulatory region binding"/>
    <property type="evidence" value="ECO:0007669"/>
    <property type="project" value="TreeGrafter"/>
</dbReference>
<dbReference type="RefSeq" id="WP_146682196.1">
    <property type="nucleotide sequence ID" value="NZ_CP019646.1"/>
</dbReference>
<feature type="domain" description="HTH gntR-type" evidence="4">
    <location>
        <begin position="19"/>
        <end position="87"/>
    </location>
</feature>
<dbReference type="CDD" id="cd06267">
    <property type="entry name" value="PBP1_LacI_sugar_binding-like"/>
    <property type="match status" value="1"/>
</dbReference>
<evidence type="ECO:0000256" key="3">
    <source>
        <dbReference type="ARBA" id="ARBA00023163"/>
    </source>
</evidence>
<dbReference type="Gene3D" id="3.40.50.2300">
    <property type="match status" value="2"/>
</dbReference>
<dbReference type="Pfam" id="PF13377">
    <property type="entry name" value="Peripla_BP_3"/>
    <property type="match status" value="1"/>
</dbReference>
<keyword evidence="6" id="KW-1185">Reference proteome</keyword>
<evidence type="ECO:0000313" key="6">
    <source>
        <dbReference type="Proteomes" id="UP000188181"/>
    </source>
</evidence>
<dbReference type="PROSITE" id="PS50949">
    <property type="entry name" value="HTH_GNTR"/>
    <property type="match status" value="1"/>
</dbReference>
<dbReference type="SUPFAM" id="SSF46785">
    <property type="entry name" value="Winged helix' DNA-binding domain"/>
    <property type="match status" value="1"/>
</dbReference>
<dbReference type="STRING" id="1851148.SMSP2_00228"/>
<accession>A0A1Q2MB43</accession>
<dbReference type="InterPro" id="IPR000524">
    <property type="entry name" value="Tscrpt_reg_HTH_GntR"/>
</dbReference>
<dbReference type="Gene3D" id="1.10.10.10">
    <property type="entry name" value="Winged helix-like DNA-binding domain superfamily/Winged helix DNA-binding domain"/>
    <property type="match status" value="1"/>
</dbReference>
<dbReference type="AlphaFoldDB" id="A0A1Q2MB43"/>
<dbReference type="EMBL" id="CP019646">
    <property type="protein sequence ID" value="AQQ69894.1"/>
    <property type="molecule type" value="Genomic_DNA"/>
</dbReference>
<dbReference type="InterPro" id="IPR046335">
    <property type="entry name" value="LacI/GalR-like_sensor"/>
</dbReference>
<dbReference type="SUPFAM" id="SSF53822">
    <property type="entry name" value="Periplasmic binding protein-like I"/>
    <property type="match status" value="1"/>
</dbReference>
<reference evidence="6" key="1">
    <citation type="submission" date="2017-02" db="EMBL/GenBank/DDBJ databases">
        <title>Comparative genomics and description of representatives of a novel lineage of planctomycetes thriving in anoxic sediments.</title>
        <authorList>
            <person name="Spring S."/>
            <person name="Bunk B."/>
            <person name="Sproer C."/>
        </authorList>
    </citation>
    <scope>NUCLEOTIDE SEQUENCE [LARGE SCALE GENOMIC DNA]</scope>
    <source>
        <strain evidence="6">SM-Chi-D1</strain>
    </source>
</reference>